<organism evidence="7">
    <name type="scientific">marine metagenome</name>
    <dbReference type="NCBI Taxonomy" id="408172"/>
    <lineage>
        <taxon>unclassified sequences</taxon>
        <taxon>metagenomes</taxon>
        <taxon>ecological metagenomes</taxon>
    </lineage>
</organism>
<dbReference type="GO" id="GO:0006631">
    <property type="term" value="P:fatty acid metabolic process"/>
    <property type="evidence" value="ECO:0007669"/>
    <property type="project" value="UniProtKB-KW"/>
</dbReference>
<dbReference type="SUPFAM" id="SSF56801">
    <property type="entry name" value="Acetyl-CoA synthetase-like"/>
    <property type="match status" value="1"/>
</dbReference>
<feature type="domain" description="AMP-binding enzyme C-terminal" evidence="6">
    <location>
        <begin position="262"/>
        <end position="306"/>
    </location>
</feature>
<evidence type="ECO:0008006" key="8">
    <source>
        <dbReference type="Google" id="ProtNLM"/>
    </source>
</evidence>
<protein>
    <recommendedName>
        <fullName evidence="8">AMP-dependent synthetase/ligase domain-containing protein</fullName>
    </recommendedName>
</protein>
<dbReference type="PANTHER" id="PTHR43859">
    <property type="entry name" value="ACYL-ACTIVATING ENZYME"/>
    <property type="match status" value="1"/>
</dbReference>
<feature type="non-terminal residue" evidence="7">
    <location>
        <position position="308"/>
    </location>
</feature>
<evidence type="ECO:0000259" key="6">
    <source>
        <dbReference type="Pfam" id="PF13193"/>
    </source>
</evidence>
<dbReference type="EMBL" id="UINC01131306">
    <property type="protein sequence ID" value="SVD12924.1"/>
    <property type="molecule type" value="Genomic_DNA"/>
</dbReference>
<evidence type="ECO:0000256" key="4">
    <source>
        <dbReference type="ARBA" id="ARBA00023098"/>
    </source>
</evidence>
<sequence>SGTTGEPKGVEYTGRGAYLNALGQALDAGLSSTSTYLWTLPMFHCNGWCYTWAVTAVGGTHVCLRHVNPDEVFSLVARHSATHMCAAPSVLTMLEASPMASEGALSGVKIFTGGAPPAPRVLRAMQSMGAELHHLYGLTETYGPSTIAAVQQDWAGMSIEDQARMKSRQGVPVTTLHVGVRVVADDMRDVPMDAETIGEVVARGNTVMAGYYRDPKGSASAFQGGWFHTGDLAVVHPDGYIELKDRKKDVIISGGENISSVEVEKMLMEHPAILEACVVGVPDETWGEAPKAFVTLRDGYEATSTEII</sequence>
<proteinExistence type="inferred from homology"/>
<dbReference type="GO" id="GO:0016874">
    <property type="term" value="F:ligase activity"/>
    <property type="evidence" value="ECO:0007669"/>
    <property type="project" value="UniProtKB-KW"/>
</dbReference>
<dbReference type="Pfam" id="PF13193">
    <property type="entry name" value="AMP-binding_C"/>
    <property type="match status" value="1"/>
</dbReference>
<dbReference type="InterPro" id="IPR042099">
    <property type="entry name" value="ANL_N_sf"/>
</dbReference>
<keyword evidence="3" id="KW-0276">Fatty acid metabolism</keyword>
<dbReference type="Pfam" id="PF00501">
    <property type="entry name" value="AMP-binding"/>
    <property type="match status" value="1"/>
</dbReference>
<dbReference type="InterPro" id="IPR045851">
    <property type="entry name" value="AMP-bd_C_sf"/>
</dbReference>
<comment type="similarity">
    <text evidence="1">Belongs to the ATP-dependent AMP-binding enzyme family.</text>
</comment>
<feature type="non-terminal residue" evidence="7">
    <location>
        <position position="1"/>
    </location>
</feature>
<feature type="domain" description="AMP-dependent synthetase/ligase" evidence="5">
    <location>
        <begin position="1"/>
        <end position="212"/>
    </location>
</feature>
<dbReference type="InterPro" id="IPR025110">
    <property type="entry name" value="AMP-bd_C"/>
</dbReference>
<keyword evidence="2" id="KW-0436">Ligase</keyword>
<dbReference type="Gene3D" id="3.40.50.12780">
    <property type="entry name" value="N-terminal domain of ligase-like"/>
    <property type="match status" value="1"/>
</dbReference>
<reference evidence="7" key="1">
    <citation type="submission" date="2018-05" db="EMBL/GenBank/DDBJ databases">
        <authorList>
            <person name="Lanie J.A."/>
            <person name="Ng W.-L."/>
            <person name="Kazmierczak K.M."/>
            <person name="Andrzejewski T.M."/>
            <person name="Davidsen T.M."/>
            <person name="Wayne K.J."/>
            <person name="Tettelin H."/>
            <person name="Glass J.I."/>
            <person name="Rusch D."/>
            <person name="Podicherti R."/>
            <person name="Tsui H.-C.T."/>
            <person name="Winkler M.E."/>
        </authorList>
    </citation>
    <scope>NUCLEOTIDE SEQUENCE</scope>
</reference>
<keyword evidence="4" id="KW-0443">Lipid metabolism</keyword>
<gene>
    <name evidence="7" type="ORF">METZ01_LOCUS365778</name>
</gene>
<evidence type="ECO:0000256" key="3">
    <source>
        <dbReference type="ARBA" id="ARBA00022832"/>
    </source>
</evidence>
<dbReference type="InterPro" id="IPR000873">
    <property type="entry name" value="AMP-dep_synth/lig_dom"/>
</dbReference>
<accession>A0A382SSL5</accession>
<name>A0A382SSL5_9ZZZZ</name>
<evidence type="ECO:0000313" key="7">
    <source>
        <dbReference type="EMBL" id="SVD12924.1"/>
    </source>
</evidence>
<dbReference type="PANTHER" id="PTHR43859:SF4">
    <property type="entry name" value="BUTANOATE--COA LIGASE AAE1-RELATED"/>
    <property type="match status" value="1"/>
</dbReference>
<evidence type="ECO:0000259" key="5">
    <source>
        <dbReference type="Pfam" id="PF00501"/>
    </source>
</evidence>
<evidence type="ECO:0000256" key="2">
    <source>
        <dbReference type="ARBA" id="ARBA00022598"/>
    </source>
</evidence>
<dbReference type="AlphaFoldDB" id="A0A382SSL5"/>
<evidence type="ECO:0000256" key="1">
    <source>
        <dbReference type="ARBA" id="ARBA00006432"/>
    </source>
</evidence>
<dbReference type="Gene3D" id="3.30.300.30">
    <property type="match status" value="1"/>
</dbReference>